<dbReference type="AlphaFoldDB" id="A0A553SM53"/>
<feature type="transmembrane region" description="Helical" evidence="1">
    <location>
        <begin position="7"/>
        <end position="26"/>
    </location>
</feature>
<dbReference type="Pfam" id="PF04892">
    <property type="entry name" value="VanZ"/>
    <property type="match status" value="1"/>
</dbReference>
<evidence type="ECO:0000259" key="2">
    <source>
        <dbReference type="Pfam" id="PF04892"/>
    </source>
</evidence>
<keyword evidence="1" id="KW-1133">Transmembrane helix</keyword>
<gene>
    <name evidence="3" type="ORF">CEQ21_21930</name>
</gene>
<name>A0A553SM53_NIACI</name>
<dbReference type="PANTHER" id="PTHR36834">
    <property type="entry name" value="MEMBRANE PROTEIN-RELATED"/>
    <property type="match status" value="1"/>
</dbReference>
<keyword evidence="1" id="KW-0472">Membrane</keyword>
<dbReference type="InterPro" id="IPR053150">
    <property type="entry name" value="Teicoplanin_resist-assoc"/>
</dbReference>
<organism evidence="3 4">
    <name type="scientific">Niallia circulans</name>
    <name type="common">Bacillus circulans</name>
    <dbReference type="NCBI Taxonomy" id="1397"/>
    <lineage>
        <taxon>Bacteria</taxon>
        <taxon>Bacillati</taxon>
        <taxon>Bacillota</taxon>
        <taxon>Bacilli</taxon>
        <taxon>Bacillales</taxon>
        <taxon>Bacillaceae</taxon>
        <taxon>Niallia</taxon>
    </lineage>
</organism>
<dbReference type="RefSeq" id="WP_185766348.1">
    <property type="nucleotide sequence ID" value="NZ_RIBP01000004.1"/>
</dbReference>
<dbReference type="PANTHER" id="PTHR36834:SF1">
    <property type="entry name" value="INTEGRAL MEMBRANE PROTEIN"/>
    <property type="match status" value="1"/>
</dbReference>
<protein>
    <submittedName>
        <fullName evidence="3">VanZ family protein</fullName>
    </submittedName>
</protein>
<dbReference type="Proteomes" id="UP000319837">
    <property type="component" value="Unassembled WGS sequence"/>
</dbReference>
<dbReference type="InterPro" id="IPR006976">
    <property type="entry name" value="VanZ-like"/>
</dbReference>
<sequence>MKNIVQFTFAIYVACVISITIFPIPYDKTTINYEAQENYLHNNMIPFTFLSNFSAYQSFGNLLLLLPLGLYVPLLSKRMKSIKRVFLVGILSSLGIELTQFVISMLAGYTYRQADIDDVILNTLGAVVGCVAFHFLVNWCKGQFDLEIFNVLKK</sequence>
<proteinExistence type="predicted"/>
<feature type="transmembrane region" description="Helical" evidence="1">
    <location>
        <begin position="119"/>
        <end position="137"/>
    </location>
</feature>
<evidence type="ECO:0000256" key="1">
    <source>
        <dbReference type="SAM" id="Phobius"/>
    </source>
</evidence>
<feature type="transmembrane region" description="Helical" evidence="1">
    <location>
        <begin position="85"/>
        <end position="107"/>
    </location>
</feature>
<dbReference type="EMBL" id="RIBP01000004">
    <property type="protein sequence ID" value="TRZ38075.1"/>
    <property type="molecule type" value="Genomic_DNA"/>
</dbReference>
<evidence type="ECO:0000313" key="3">
    <source>
        <dbReference type="EMBL" id="TRZ38075.1"/>
    </source>
</evidence>
<reference evidence="4" key="1">
    <citation type="submission" date="2018-10" db="EMBL/GenBank/DDBJ databases">
        <title>FDA dAtabase for Regulatory Grade micrObial Sequences (FDA-ARGOS): Supporting development and validation of Infectious Disease Dx tests.</title>
        <authorList>
            <person name="Minogue T."/>
            <person name="Wolcott M."/>
            <person name="Wasieloski L."/>
            <person name="Aguilar W."/>
            <person name="Moore D."/>
            <person name="Tallon L."/>
            <person name="Sadzewicz L."/>
            <person name="Sengamalay N."/>
            <person name="Ott S."/>
            <person name="Godinez A."/>
            <person name="Nagaraj S."/>
            <person name="Vavikolanu K."/>
            <person name="Vyas G."/>
            <person name="Nadendla S."/>
            <person name="George J."/>
            <person name="Sichtig H."/>
        </authorList>
    </citation>
    <scope>NUCLEOTIDE SEQUENCE [LARGE SCALE GENOMIC DNA]</scope>
    <source>
        <strain evidence="4">FDAARGOS_343</strain>
    </source>
</reference>
<feature type="transmembrane region" description="Helical" evidence="1">
    <location>
        <begin position="53"/>
        <end position="73"/>
    </location>
</feature>
<evidence type="ECO:0000313" key="4">
    <source>
        <dbReference type="Proteomes" id="UP000319837"/>
    </source>
</evidence>
<keyword evidence="1" id="KW-0812">Transmembrane</keyword>
<comment type="caution">
    <text evidence="3">The sequence shown here is derived from an EMBL/GenBank/DDBJ whole genome shotgun (WGS) entry which is preliminary data.</text>
</comment>
<feature type="domain" description="VanZ-like" evidence="2">
    <location>
        <begin position="9"/>
        <end position="135"/>
    </location>
</feature>
<accession>A0A553SM53</accession>